<dbReference type="CDD" id="cd06583">
    <property type="entry name" value="PGRP"/>
    <property type="match status" value="1"/>
</dbReference>
<dbReference type="Pfam" id="PF01510">
    <property type="entry name" value="Amidase_2"/>
    <property type="match status" value="1"/>
</dbReference>
<reference evidence="7 8" key="1">
    <citation type="submission" date="2020-11" db="EMBL/GenBank/DDBJ databases">
        <title>Streptomyces spirodelae sp. nov., isolated from duckweed.</title>
        <authorList>
            <person name="Saimee Y."/>
            <person name="Duangmal K."/>
        </authorList>
    </citation>
    <scope>NUCLEOTIDE SEQUENCE [LARGE SCALE GENOMIC DNA]</scope>
    <source>
        <strain evidence="7 8">S16-07</strain>
    </source>
</reference>
<dbReference type="PANTHER" id="PTHR30417:SF1">
    <property type="entry name" value="N-ACETYLMURAMOYL-L-ALANINE AMIDASE AMID"/>
    <property type="match status" value="1"/>
</dbReference>
<evidence type="ECO:0000256" key="3">
    <source>
        <dbReference type="ARBA" id="ARBA00022801"/>
    </source>
</evidence>
<sequence>MDSARQYHASAQSRSHLPSRRALLRGGAGFTLAAGLAGASLISGGAAVARSRGPLDVDYPKAEWVPASTSNYTNANRPAQYPIELVIIHVTQEYYDDTLAIFQNPDKAVSAHYVVRSADGHVAQMVREKNVAWHAGNWDYNTRSVGIEHEGWIDQPDQWFTEEMYKASAAVTADICRRNNIPVDRQHIIGHNEVPGTDHTDPGAYWDWAHYMEFVKAQ</sequence>
<evidence type="ECO:0000256" key="2">
    <source>
        <dbReference type="ARBA" id="ARBA00011901"/>
    </source>
</evidence>
<comment type="catalytic activity">
    <reaction evidence="1">
        <text>Hydrolyzes the link between N-acetylmuramoyl residues and L-amino acid residues in certain cell-wall glycopeptides.</text>
        <dbReference type="EC" id="3.5.1.28"/>
    </reaction>
</comment>
<dbReference type="InterPro" id="IPR051206">
    <property type="entry name" value="NAMLAA_amidase_2"/>
</dbReference>
<organism evidence="7 8">
    <name type="scientific">Streptomyces oryzae</name>
    <dbReference type="NCBI Taxonomy" id="1434886"/>
    <lineage>
        <taxon>Bacteria</taxon>
        <taxon>Bacillati</taxon>
        <taxon>Actinomycetota</taxon>
        <taxon>Actinomycetes</taxon>
        <taxon>Kitasatosporales</taxon>
        <taxon>Streptomycetaceae</taxon>
        <taxon>Streptomyces</taxon>
    </lineage>
</organism>
<keyword evidence="4" id="KW-0961">Cell wall biogenesis/degradation</keyword>
<dbReference type="Proteomes" id="UP001519064">
    <property type="component" value="Unassembled WGS sequence"/>
</dbReference>
<dbReference type="PANTHER" id="PTHR30417">
    <property type="entry name" value="N-ACETYLMURAMOYL-L-ALANINE AMIDASE AMID"/>
    <property type="match status" value="1"/>
</dbReference>
<evidence type="ECO:0000313" key="7">
    <source>
        <dbReference type="EMBL" id="MBO8191827.1"/>
    </source>
</evidence>
<gene>
    <name evidence="7" type="ORF">ITI46_09055</name>
</gene>
<feature type="transmembrane region" description="Helical" evidence="5">
    <location>
        <begin position="22"/>
        <end position="42"/>
    </location>
</feature>
<dbReference type="InterPro" id="IPR002502">
    <property type="entry name" value="Amidase_domain"/>
</dbReference>
<accession>A0ABS3X9U2</accession>
<evidence type="ECO:0000256" key="1">
    <source>
        <dbReference type="ARBA" id="ARBA00001561"/>
    </source>
</evidence>
<keyword evidence="8" id="KW-1185">Reference proteome</keyword>
<keyword evidence="5" id="KW-1133">Transmembrane helix</keyword>
<evidence type="ECO:0000256" key="5">
    <source>
        <dbReference type="SAM" id="Phobius"/>
    </source>
</evidence>
<dbReference type="SUPFAM" id="SSF55846">
    <property type="entry name" value="N-acetylmuramoyl-L-alanine amidase-like"/>
    <property type="match status" value="1"/>
</dbReference>
<keyword evidence="3" id="KW-0378">Hydrolase</keyword>
<dbReference type="EMBL" id="JADKMA010000032">
    <property type="protein sequence ID" value="MBO8191827.1"/>
    <property type="molecule type" value="Genomic_DNA"/>
</dbReference>
<dbReference type="Gene3D" id="3.40.80.10">
    <property type="entry name" value="Peptidoglycan recognition protein-like"/>
    <property type="match status" value="1"/>
</dbReference>
<dbReference type="PROSITE" id="PS51318">
    <property type="entry name" value="TAT"/>
    <property type="match status" value="1"/>
</dbReference>
<proteinExistence type="predicted"/>
<feature type="domain" description="N-acetylmuramoyl-L-alanine amidase" evidence="6">
    <location>
        <begin position="72"/>
        <end position="203"/>
    </location>
</feature>
<dbReference type="InterPro" id="IPR006311">
    <property type="entry name" value="TAT_signal"/>
</dbReference>
<keyword evidence="5" id="KW-0472">Membrane</keyword>
<dbReference type="EC" id="3.5.1.28" evidence="2"/>
<dbReference type="InterPro" id="IPR036505">
    <property type="entry name" value="Amidase/PGRP_sf"/>
</dbReference>
<evidence type="ECO:0000259" key="6">
    <source>
        <dbReference type="SMART" id="SM00644"/>
    </source>
</evidence>
<name>A0ABS3X9U2_9ACTN</name>
<dbReference type="SMART" id="SM00644">
    <property type="entry name" value="Ami_2"/>
    <property type="match status" value="1"/>
</dbReference>
<keyword evidence="5" id="KW-0812">Transmembrane</keyword>
<evidence type="ECO:0000313" key="8">
    <source>
        <dbReference type="Proteomes" id="UP001519064"/>
    </source>
</evidence>
<protein>
    <recommendedName>
        <fullName evidence="2">N-acetylmuramoyl-L-alanine amidase</fullName>
        <ecNumber evidence="2">3.5.1.28</ecNumber>
    </recommendedName>
</protein>
<comment type="caution">
    <text evidence="7">The sequence shown here is derived from an EMBL/GenBank/DDBJ whole genome shotgun (WGS) entry which is preliminary data.</text>
</comment>
<dbReference type="RefSeq" id="WP_209238918.1">
    <property type="nucleotide sequence ID" value="NZ_JADKMA010000032.1"/>
</dbReference>
<evidence type="ECO:0000256" key="4">
    <source>
        <dbReference type="ARBA" id="ARBA00023316"/>
    </source>
</evidence>